<proteinExistence type="predicted"/>
<protein>
    <submittedName>
        <fullName evidence="1">Uncharacterized protein</fullName>
    </submittedName>
</protein>
<reference evidence="1" key="1">
    <citation type="submission" date="2023-03" db="EMBL/GenBank/DDBJ databases">
        <title>Massive genome expansion in bonnet fungi (Mycena s.s.) driven by repeated elements and novel gene families across ecological guilds.</title>
        <authorList>
            <consortium name="Lawrence Berkeley National Laboratory"/>
            <person name="Harder C.B."/>
            <person name="Miyauchi S."/>
            <person name="Viragh M."/>
            <person name="Kuo A."/>
            <person name="Thoen E."/>
            <person name="Andreopoulos B."/>
            <person name="Lu D."/>
            <person name="Skrede I."/>
            <person name="Drula E."/>
            <person name="Henrissat B."/>
            <person name="Morin E."/>
            <person name="Kohler A."/>
            <person name="Barry K."/>
            <person name="LaButti K."/>
            <person name="Morin E."/>
            <person name="Salamov A."/>
            <person name="Lipzen A."/>
            <person name="Mereny Z."/>
            <person name="Hegedus B."/>
            <person name="Baldrian P."/>
            <person name="Stursova M."/>
            <person name="Weitz H."/>
            <person name="Taylor A."/>
            <person name="Grigoriev I.V."/>
            <person name="Nagy L.G."/>
            <person name="Martin F."/>
            <person name="Kauserud H."/>
        </authorList>
    </citation>
    <scope>NUCLEOTIDE SEQUENCE</scope>
    <source>
        <strain evidence="1">CBHHK188m</strain>
    </source>
</reference>
<comment type="caution">
    <text evidence="1">The sequence shown here is derived from an EMBL/GenBank/DDBJ whole genome shotgun (WGS) entry which is preliminary data.</text>
</comment>
<organism evidence="1 2">
    <name type="scientific">Mycena maculata</name>
    <dbReference type="NCBI Taxonomy" id="230809"/>
    <lineage>
        <taxon>Eukaryota</taxon>
        <taxon>Fungi</taxon>
        <taxon>Dikarya</taxon>
        <taxon>Basidiomycota</taxon>
        <taxon>Agaricomycotina</taxon>
        <taxon>Agaricomycetes</taxon>
        <taxon>Agaricomycetidae</taxon>
        <taxon>Agaricales</taxon>
        <taxon>Marasmiineae</taxon>
        <taxon>Mycenaceae</taxon>
        <taxon>Mycena</taxon>
    </lineage>
</organism>
<dbReference type="Proteomes" id="UP001215280">
    <property type="component" value="Unassembled WGS sequence"/>
</dbReference>
<name>A0AAD7IIQ0_9AGAR</name>
<sequence>MLLPTFTKTTTAKEVVTVLANQIQGKNGTSIGGIGFEAARVVAKYAGLLILASYSAERHKFSEEAIKNESRARISAC</sequence>
<accession>A0AAD7IIQ0</accession>
<evidence type="ECO:0000313" key="2">
    <source>
        <dbReference type="Proteomes" id="UP001215280"/>
    </source>
</evidence>
<evidence type="ECO:0000313" key="1">
    <source>
        <dbReference type="EMBL" id="KAJ7744029.1"/>
    </source>
</evidence>
<keyword evidence="2" id="KW-1185">Reference proteome</keyword>
<dbReference type="AlphaFoldDB" id="A0AAD7IIQ0"/>
<dbReference type="EMBL" id="JARJLG010000109">
    <property type="protein sequence ID" value="KAJ7744029.1"/>
    <property type="molecule type" value="Genomic_DNA"/>
</dbReference>
<gene>
    <name evidence="1" type="ORF">DFH07DRAFT_963860</name>
</gene>